<dbReference type="STRING" id="1123367.GCA_000621305_00789"/>
<keyword evidence="1" id="KW-0812">Transmembrane</keyword>
<reference evidence="2 3" key="1">
    <citation type="submission" date="2012-09" db="EMBL/GenBank/DDBJ databases">
        <title>Draft Genome Sequences of 6 Strains from Genus Thauera.</title>
        <authorList>
            <person name="Liu B."/>
            <person name="Shapleigh J.P."/>
            <person name="Frostegard A.H."/>
        </authorList>
    </citation>
    <scope>NUCLEOTIDE SEQUENCE [LARGE SCALE GENOMIC DNA]</scope>
    <source>
        <strain evidence="3">47Lol / DSM 12138</strain>
    </source>
</reference>
<dbReference type="RefSeq" id="WP_004336969.1">
    <property type="nucleotide sequence ID" value="NZ_AMXE01000024.1"/>
</dbReference>
<keyword evidence="3" id="KW-1185">Reference proteome</keyword>
<keyword evidence="1" id="KW-1133">Transmembrane helix</keyword>
<dbReference type="PANTHER" id="PTHR35867:SF1">
    <property type="entry name" value="PROTEIN RSEC"/>
    <property type="match status" value="1"/>
</dbReference>
<protein>
    <submittedName>
        <fullName evidence="2">Positive regulator of sigma E, RseC/MucC</fullName>
    </submittedName>
</protein>
<evidence type="ECO:0000313" key="3">
    <source>
        <dbReference type="Proteomes" id="UP000013232"/>
    </source>
</evidence>
<feature type="transmembrane region" description="Helical" evidence="1">
    <location>
        <begin position="107"/>
        <end position="126"/>
    </location>
</feature>
<dbReference type="eggNOG" id="COG3086">
    <property type="taxonomic scope" value="Bacteria"/>
</dbReference>
<organism evidence="2 3">
    <name type="scientific">Thauera linaloolentis (strain DSM 12138 / JCM 21573 / CCUG 41526 / CIP 105981 / IAM 15112 / NBRC 102519 / 47Lol)</name>
    <dbReference type="NCBI Taxonomy" id="1123367"/>
    <lineage>
        <taxon>Bacteria</taxon>
        <taxon>Pseudomonadati</taxon>
        <taxon>Pseudomonadota</taxon>
        <taxon>Betaproteobacteria</taxon>
        <taxon>Rhodocyclales</taxon>
        <taxon>Zoogloeaceae</taxon>
        <taxon>Thauera</taxon>
    </lineage>
</organism>
<feature type="transmembrane region" description="Helical" evidence="1">
    <location>
        <begin position="83"/>
        <end position="101"/>
    </location>
</feature>
<evidence type="ECO:0000256" key="1">
    <source>
        <dbReference type="SAM" id="Phobius"/>
    </source>
</evidence>
<name>N6Z1R4_THAL4</name>
<dbReference type="InterPro" id="IPR007359">
    <property type="entry name" value="SigmaE_reg_RseC_MucC"/>
</dbReference>
<dbReference type="Proteomes" id="UP000013232">
    <property type="component" value="Unassembled WGS sequence"/>
</dbReference>
<keyword evidence="1" id="KW-0472">Membrane</keyword>
<sequence length="158" mass="16282">MMQAWGQVLQIEAGRVWLRVSDTGGGCGRCDEPGGCRSVQITQAFGLPKSEFALPTRLELKAGDRVVISTPDGAPLKAAMASYGLGAVLLVAGAACGGIAAANDLGVAAGGAAGLLLAFALNRLLARSRGWRAQLHMELAPQELASQAACLRPLQESR</sequence>
<dbReference type="EMBL" id="AMXE01000024">
    <property type="protein sequence ID" value="ENO88542.1"/>
    <property type="molecule type" value="Genomic_DNA"/>
</dbReference>
<comment type="caution">
    <text evidence="2">The sequence shown here is derived from an EMBL/GenBank/DDBJ whole genome shotgun (WGS) entry which is preliminary data.</text>
</comment>
<dbReference type="PANTHER" id="PTHR35867">
    <property type="entry name" value="PROTEIN RSEC"/>
    <property type="match status" value="1"/>
</dbReference>
<evidence type="ECO:0000313" key="2">
    <source>
        <dbReference type="EMBL" id="ENO88542.1"/>
    </source>
</evidence>
<proteinExistence type="predicted"/>
<accession>N6Z1R4</accession>
<dbReference type="AlphaFoldDB" id="N6Z1R4"/>
<gene>
    <name evidence="2" type="ORF">C666_08510</name>
</gene>
<dbReference type="Pfam" id="PF04246">
    <property type="entry name" value="RseC_MucC"/>
    <property type="match status" value="1"/>
</dbReference>